<dbReference type="PROSITE" id="PS00108">
    <property type="entry name" value="PROTEIN_KINASE_ST"/>
    <property type="match status" value="1"/>
</dbReference>
<keyword evidence="5" id="KW-0677">Repeat</keyword>
<dbReference type="PROSITE" id="PS50294">
    <property type="entry name" value="WD_REPEATS_REGION"/>
    <property type="match status" value="5"/>
</dbReference>
<dbReference type="Proteomes" id="UP000317171">
    <property type="component" value="Chromosome"/>
</dbReference>
<dbReference type="PRINTS" id="PR00320">
    <property type="entry name" value="GPROTEINBRPT"/>
</dbReference>
<feature type="repeat" description="WD" evidence="9">
    <location>
        <begin position="1303"/>
        <end position="1350"/>
    </location>
</feature>
<keyword evidence="7 13" id="KW-0418">Kinase</keyword>
<feature type="repeat" description="WD" evidence="9">
    <location>
        <begin position="860"/>
        <end position="901"/>
    </location>
</feature>
<dbReference type="KEGG" id="gaz:Pan241w_20810"/>
<dbReference type="PROSITE" id="PS00107">
    <property type="entry name" value="PROTEIN_KINASE_ATP"/>
    <property type="match status" value="1"/>
</dbReference>
<dbReference type="FunFam" id="1.10.510.10:FF:000021">
    <property type="entry name" value="Serine/threonine protein kinase"/>
    <property type="match status" value="1"/>
</dbReference>
<evidence type="ECO:0000256" key="3">
    <source>
        <dbReference type="ARBA" id="ARBA00022574"/>
    </source>
</evidence>
<keyword evidence="4 13" id="KW-0808">Transferase</keyword>
<dbReference type="PROSITE" id="PS50011">
    <property type="entry name" value="PROTEIN_KINASE_DOM"/>
    <property type="match status" value="2"/>
</dbReference>
<feature type="domain" description="Protein kinase" evidence="12">
    <location>
        <begin position="1"/>
        <end position="185"/>
    </location>
</feature>
<dbReference type="GO" id="GO:0005524">
    <property type="term" value="F:ATP binding"/>
    <property type="evidence" value="ECO:0007669"/>
    <property type="project" value="UniProtKB-UniRule"/>
</dbReference>
<evidence type="ECO:0000256" key="8">
    <source>
        <dbReference type="ARBA" id="ARBA00022840"/>
    </source>
</evidence>
<dbReference type="InterPro" id="IPR017441">
    <property type="entry name" value="Protein_kinase_ATP_BS"/>
</dbReference>
<gene>
    <name evidence="13" type="primary">prkC_6</name>
    <name evidence="13" type="ORF">Pan241w_20810</name>
</gene>
<dbReference type="Pfam" id="PF00069">
    <property type="entry name" value="Pkinase"/>
    <property type="match status" value="1"/>
</dbReference>
<dbReference type="GO" id="GO:0004674">
    <property type="term" value="F:protein serine/threonine kinase activity"/>
    <property type="evidence" value="ECO:0007669"/>
    <property type="project" value="UniProtKB-KW"/>
</dbReference>
<feature type="repeat" description="WD" evidence="9">
    <location>
        <begin position="1177"/>
        <end position="1218"/>
    </location>
</feature>
<dbReference type="Gene3D" id="1.10.510.10">
    <property type="entry name" value="Transferase(Phosphotransferase) domain 1"/>
    <property type="match status" value="2"/>
</dbReference>
<dbReference type="InterPro" id="IPR011047">
    <property type="entry name" value="Quinoprotein_ADH-like_sf"/>
</dbReference>
<keyword evidence="14" id="KW-1185">Reference proteome</keyword>
<dbReference type="OrthoDB" id="500858at2"/>
<dbReference type="RefSeq" id="WP_145214475.1">
    <property type="nucleotide sequence ID" value="NZ_CP036269.1"/>
</dbReference>
<protein>
    <recommendedName>
        <fullName evidence="1">non-specific serine/threonine protein kinase</fullName>
        <ecNumber evidence="1">2.7.11.1</ecNumber>
    </recommendedName>
</protein>
<dbReference type="InterPro" id="IPR000719">
    <property type="entry name" value="Prot_kinase_dom"/>
</dbReference>
<dbReference type="InterPro" id="IPR015943">
    <property type="entry name" value="WD40/YVTN_repeat-like_dom_sf"/>
</dbReference>
<evidence type="ECO:0000313" key="14">
    <source>
        <dbReference type="Proteomes" id="UP000317171"/>
    </source>
</evidence>
<dbReference type="CDD" id="cd00200">
    <property type="entry name" value="WD40"/>
    <property type="match status" value="1"/>
</dbReference>
<dbReference type="InterPro" id="IPR036322">
    <property type="entry name" value="WD40_repeat_dom_sf"/>
</dbReference>
<dbReference type="Gene3D" id="2.130.10.10">
    <property type="entry name" value="YVTN repeat-like/Quinoprotein amine dehydrogenase"/>
    <property type="match status" value="4"/>
</dbReference>
<feature type="repeat" description="WD" evidence="9">
    <location>
        <begin position="1261"/>
        <end position="1302"/>
    </location>
</feature>
<dbReference type="PANTHER" id="PTHR19848:SF8">
    <property type="entry name" value="F-BOX AND WD REPEAT DOMAIN CONTAINING 7"/>
    <property type="match status" value="1"/>
</dbReference>
<feature type="domain" description="Protein kinase" evidence="12">
    <location>
        <begin position="216"/>
        <end position="478"/>
    </location>
</feature>
<feature type="binding site" evidence="10">
    <location>
        <position position="245"/>
    </location>
    <ligand>
        <name>ATP</name>
        <dbReference type="ChEBI" id="CHEBI:30616"/>
    </ligand>
</feature>
<dbReference type="PANTHER" id="PTHR19848">
    <property type="entry name" value="WD40 REPEAT PROTEIN"/>
    <property type="match status" value="1"/>
</dbReference>
<dbReference type="PROSITE" id="PS00678">
    <property type="entry name" value="WD_REPEATS_1"/>
    <property type="match status" value="3"/>
</dbReference>
<keyword evidence="6 10" id="KW-0547">Nucleotide-binding</keyword>
<dbReference type="Pfam" id="PF00400">
    <property type="entry name" value="WD40"/>
    <property type="match status" value="5"/>
</dbReference>
<evidence type="ECO:0000256" key="10">
    <source>
        <dbReference type="PROSITE-ProRule" id="PRU10141"/>
    </source>
</evidence>
<reference evidence="13 14" key="1">
    <citation type="submission" date="2019-02" db="EMBL/GenBank/DDBJ databases">
        <title>Deep-cultivation of Planctomycetes and their phenomic and genomic characterization uncovers novel biology.</title>
        <authorList>
            <person name="Wiegand S."/>
            <person name="Jogler M."/>
            <person name="Boedeker C."/>
            <person name="Pinto D."/>
            <person name="Vollmers J."/>
            <person name="Rivas-Marin E."/>
            <person name="Kohn T."/>
            <person name="Peeters S.H."/>
            <person name="Heuer A."/>
            <person name="Rast P."/>
            <person name="Oberbeckmann S."/>
            <person name="Bunk B."/>
            <person name="Jeske O."/>
            <person name="Meyerdierks A."/>
            <person name="Storesund J.E."/>
            <person name="Kallscheuer N."/>
            <person name="Luecker S."/>
            <person name="Lage O.M."/>
            <person name="Pohl T."/>
            <person name="Merkel B.J."/>
            <person name="Hornburger P."/>
            <person name="Mueller R.-W."/>
            <person name="Bruemmer F."/>
            <person name="Labrenz M."/>
            <person name="Spormann A.M."/>
            <person name="Op den Camp H."/>
            <person name="Overmann J."/>
            <person name="Amann R."/>
            <person name="Jetten M.S.M."/>
            <person name="Mascher T."/>
            <person name="Medema M.H."/>
            <person name="Devos D.P."/>
            <person name="Kaster A.-K."/>
            <person name="Ovreas L."/>
            <person name="Rohde M."/>
            <person name="Galperin M.Y."/>
            <person name="Jogler C."/>
        </authorList>
    </citation>
    <scope>NUCLEOTIDE SEQUENCE [LARGE SCALE GENOMIC DNA]</scope>
    <source>
        <strain evidence="13 14">Pan241w</strain>
    </source>
</reference>
<evidence type="ECO:0000256" key="2">
    <source>
        <dbReference type="ARBA" id="ARBA00022527"/>
    </source>
</evidence>
<dbReference type="InterPro" id="IPR019775">
    <property type="entry name" value="WD40_repeat_CS"/>
</dbReference>
<evidence type="ECO:0000256" key="4">
    <source>
        <dbReference type="ARBA" id="ARBA00022679"/>
    </source>
</evidence>
<feature type="coiled-coil region" evidence="11">
    <location>
        <begin position="579"/>
        <end position="678"/>
    </location>
</feature>
<accession>A0A517RDP8</accession>
<dbReference type="SMART" id="SM00320">
    <property type="entry name" value="WD40"/>
    <property type="match status" value="11"/>
</dbReference>
<feature type="repeat" description="WD" evidence="9">
    <location>
        <begin position="817"/>
        <end position="849"/>
    </location>
</feature>
<dbReference type="InterPro" id="IPR008271">
    <property type="entry name" value="Ser/Thr_kinase_AS"/>
</dbReference>
<keyword evidence="8 10" id="KW-0067">ATP-binding</keyword>
<dbReference type="CDD" id="cd14014">
    <property type="entry name" value="STKc_PknB_like"/>
    <property type="match status" value="1"/>
</dbReference>
<keyword evidence="11" id="KW-0175">Coiled coil</keyword>
<dbReference type="SMART" id="SM00220">
    <property type="entry name" value="S_TKc"/>
    <property type="match status" value="1"/>
</dbReference>
<name>A0A517RDP8_9PLAN</name>
<evidence type="ECO:0000256" key="6">
    <source>
        <dbReference type="ARBA" id="ARBA00022741"/>
    </source>
</evidence>
<dbReference type="EC" id="2.7.11.1" evidence="1"/>
<dbReference type="SUPFAM" id="SSF50998">
    <property type="entry name" value="Quinoprotein alcohol dehydrogenase-like"/>
    <property type="match status" value="1"/>
</dbReference>
<dbReference type="Gene3D" id="3.30.200.20">
    <property type="entry name" value="Phosphorylase Kinase, domain 1"/>
    <property type="match status" value="1"/>
</dbReference>
<proteinExistence type="predicted"/>
<organism evidence="13 14">
    <name type="scientific">Gimesia alba</name>
    <dbReference type="NCBI Taxonomy" id="2527973"/>
    <lineage>
        <taxon>Bacteria</taxon>
        <taxon>Pseudomonadati</taxon>
        <taxon>Planctomycetota</taxon>
        <taxon>Planctomycetia</taxon>
        <taxon>Planctomycetales</taxon>
        <taxon>Planctomycetaceae</taxon>
        <taxon>Gimesia</taxon>
    </lineage>
</organism>
<dbReference type="InterPro" id="IPR001680">
    <property type="entry name" value="WD40_rpt"/>
</dbReference>
<dbReference type="SUPFAM" id="SSF56112">
    <property type="entry name" value="Protein kinase-like (PK-like)"/>
    <property type="match status" value="2"/>
</dbReference>
<dbReference type="EMBL" id="CP036269">
    <property type="protein sequence ID" value="QDT42001.1"/>
    <property type="molecule type" value="Genomic_DNA"/>
</dbReference>
<evidence type="ECO:0000256" key="5">
    <source>
        <dbReference type="ARBA" id="ARBA00022737"/>
    </source>
</evidence>
<evidence type="ECO:0000256" key="9">
    <source>
        <dbReference type="PROSITE-ProRule" id="PRU00221"/>
    </source>
</evidence>
<evidence type="ECO:0000256" key="11">
    <source>
        <dbReference type="SAM" id="Coils"/>
    </source>
</evidence>
<sequence>MIDGSVKSETHQSLTAFEGENFSRDEIYTLIADLADQVYTLHQSQRLHLRIAPDEIFLDQDGKPELSVADESRIFRHTDFDQQLFPPELQSVDLLEVSVNRKNAAAALRKAGLQLDPERIDVYQLGALLCYLLTGEKVDAYLRSPRSRAKVPTEFRALIDRTLGFEPAAVIRDIESFRAALRPLQADLSESDAIDSVELFTSQSGSELPFQRLGHYQIRKRIGQGGMGDVYLGYESALDRQVAIKVLPFEFARQDEFVKRFYAEATAAARLVHPNIIPIYFIGEDQGYHYFVMQYVEGETLADLLKRKSTIEITQTLTIIEQVLCGLAAAHAEGMIHRDIKPGNILLDRINHKVLLADFGLVKSLLTKTEMTASGVIMGTVDYISPEQGRGLPVDPRSDLYSLGVLTYQMLTGRLPFQADSPTSMIFQHAYETPEPIHKLAPDVPEPLVRIINRLMAKLPVERYESAELVMADLREFRLRFDAATEPRLQADSSTLGNSNVSRSDSIREPSWTTIIESPRFEALLLPDACEEKQPSGFWKRQLRKVQDLFRKYSPELLQQLKSTQQQFEGAIQEYQWRQSSLETLYREAESSLQELNRLADRWQSAAEEAQSRAETAAKTDLKQQAFQEQSHCRQQAEEVRRQSVQQQEQLESMALQRAQINARLQQLICQRDLLNARIHAAHARGAVLGTAPQDATAKRNLLPYLFAGTLVASACLFLFWKVGALLIHGWDGDESRFEVADEKSTLSGELPAHFNRQLSEDGYQQQGIAFPSMVKDLIFCPSMIGGGYNSLATSHADGTVNKMNVTERSYNGPHFLTEHLESTSRLAYSLEGDLLAMSLGDGSISVWSTYGNGREFRRLKGHTDVVQSLLFTPDGKQLLSGGQDQTVRLWDIKTGHEIKRFPARNAVRSLAWNRERDGFYLSDGDGFDPVTLRQIKLSGEKETGFSYTGKKTPTFLFVPDSGDIGFSAPLQKDQSLNSWNRLTGEKGIFFGTDVVHAAVSANGLQVLTADSKGLISLWNSETGAVRQQMKVVDDPQIQKVCQLAVSRDGTLAACALSNWSEKEFEVRVWKLPQFPRDGYLINCDSPVNTVMFSPDGYEIVAGDRNRIRSWKLEKLNRESTFPVNSPVSALCSMSDGSGIIYATGSSNSRVNYIGVRPWKNFGRIGLQTGEYDDVHFEGHQARITSVDCASSARMLVSGSLDGSVRLWNLADREQVGVLELQRPVYSVCFKPQSEHEVYVCSNSRMIELWDLREQKKLKEFSGMSFQVLCMDLSEDGTRLVAGGGDRTVRVWDTESGELLATLEGHSGPVHSVAMPSITRFNLPGSYVVSGSEDATVRYWDIGQKQEISCFTGHSAAVSSVAISPRNEFVVSGSIDGTIRRWKLRKSF</sequence>
<evidence type="ECO:0000256" key="1">
    <source>
        <dbReference type="ARBA" id="ARBA00012513"/>
    </source>
</evidence>
<evidence type="ECO:0000259" key="12">
    <source>
        <dbReference type="PROSITE" id="PS50011"/>
    </source>
</evidence>
<keyword evidence="2" id="KW-0723">Serine/threonine-protein kinase</keyword>
<feature type="repeat" description="WD" evidence="9">
    <location>
        <begin position="1351"/>
        <end position="1388"/>
    </location>
</feature>
<dbReference type="InterPro" id="IPR020472">
    <property type="entry name" value="WD40_PAC1"/>
</dbReference>
<dbReference type="InterPro" id="IPR011009">
    <property type="entry name" value="Kinase-like_dom_sf"/>
</dbReference>
<evidence type="ECO:0000256" key="7">
    <source>
        <dbReference type="ARBA" id="ARBA00022777"/>
    </source>
</evidence>
<dbReference type="PROSITE" id="PS50082">
    <property type="entry name" value="WD_REPEATS_2"/>
    <property type="match status" value="6"/>
</dbReference>
<dbReference type="SUPFAM" id="SSF50978">
    <property type="entry name" value="WD40 repeat-like"/>
    <property type="match status" value="1"/>
</dbReference>
<evidence type="ECO:0000313" key="13">
    <source>
        <dbReference type="EMBL" id="QDT42001.1"/>
    </source>
</evidence>
<keyword evidence="3 9" id="KW-0853">WD repeat</keyword>